<reference evidence="2" key="1">
    <citation type="submission" date="2021-02" db="EMBL/GenBank/DDBJ databases">
        <authorList>
            <person name="Nowell W R."/>
        </authorList>
    </citation>
    <scope>NUCLEOTIDE SEQUENCE</scope>
</reference>
<name>A0A813X831_ADIRI</name>
<protein>
    <submittedName>
        <fullName evidence="2">Uncharacterized protein</fullName>
    </submittedName>
</protein>
<organism evidence="2 5">
    <name type="scientific">Adineta ricciae</name>
    <name type="common">Rotifer</name>
    <dbReference type="NCBI Taxonomy" id="249248"/>
    <lineage>
        <taxon>Eukaryota</taxon>
        <taxon>Metazoa</taxon>
        <taxon>Spiralia</taxon>
        <taxon>Gnathifera</taxon>
        <taxon>Rotifera</taxon>
        <taxon>Eurotatoria</taxon>
        <taxon>Bdelloidea</taxon>
        <taxon>Adinetida</taxon>
        <taxon>Adinetidae</taxon>
        <taxon>Adineta</taxon>
    </lineage>
</organism>
<dbReference type="Proteomes" id="UP000663852">
    <property type="component" value="Unassembled WGS sequence"/>
</dbReference>
<gene>
    <name evidence="2" type="ORF">EDS130_LOCUS7973</name>
    <name evidence="3" type="ORF">XAT740_LOCUS53109</name>
</gene>
<evidence type="ECO:0000256" key="1">
    <source>
        <dbReference type="SAM" id="MobiDB-lite"/>
    </source>
</evidence>
<evidence type="ECO:0000313" key="2">
    <source>
        <dbReference type="EMBL" id="CAF0864498.1"/>
    </source>
</evidence>
<feature type="compositionally biased region" description="Basic and acidic residues" evidence="1">
    <location>
        <begin position="58"/>
        <end position="67"/>
    </location>
</feature>
<evidence type="ECO:0000313" key="5">
    <source>
        <dbReference type="Proteomes" id="UP000663852"/>
    </source>
</evidence>
<dbReference type="EMBL" id="CAJNOR010008978">
    <property type="protein sequence ID" value="CAF1639756.1"/>
    <property type="molecule type" value="Genomic_DNA"/>
</dbReference>
<dbReference type="Proteomes" id="UP000663828">
    <property type="component" value="Unassembled WGS sequence"/>
</dbReference>
<feature type="region of interest" description="Disordered" evidence="1">
    <location>
        <begin position="58"/>
        <end position="89"/>
    </location>
</feature>
<evidence type="ECO:0000313" key="4">
    <source>
        <dbReference type="Proteomes" id="UP000663828"/>
    </source>
</evidence>
<evidence type="ECO:0000313" key="3">
    <source>
        <dbReference type="EMBL" id="CAF1639756.1"/>
    </source>
</evidence>
<dbReference type="OrthoDB" id="10001031at2759"/>
<sequence length="294" mass="33873">MAQKEEENKAPVRSSIINYVENFLDKRNLELRTSTGDESDSSATQEINKDSIVIRAAGDDGYRRDLLDSQQSASTDIDADDLNLDSDPIVETHEGGEQVYKQQVFLRQYQPPTPEPIDIQVQEVAVKPQIQRPPIHVHVGPAANRETQRTPSPILIKSAPPPPPPATEETVFYNKYVPLETKPLPQQIVIHRYPELPPKPRPIVVEQWLPNKPAPKRITYRHINPEEYAQNEIRRSRNRFIEYKKPHTTIEVEIIRLPIVKLKPEEYGNRSPQLTRLDQVRSMTQDPNTLNWRI</sequence>
<proteinExistence type="predicted"/>
<keyword evidence="4" id="KW-1185">Reference proteome</keyword>
<comment type="caution">
    <text evidence="2">The sequence shown here is derived from an EMBL/GenBank/DDBJ whole genome shotgun (WGS) entry which is preliminary data.</text>
</comment>
<accession>A0A813X831</accession>
<dbReference type="EMBL" id="CAJNOJ010000025">
    <property type="protein sequence ID" value="CAF0864498.1"/>
    <property type="molecule type" value="Genomic_DNA"/>
</dbReference>
<dbReference type="AlphaFoldDB" id="A0A813X831"/>